<sequence length="333" mass="39689">MGITKGDRENYLNLYITLLNKGAIEDIISENVEQLKWEYFYKAKKIDIYGQTNSGKSVFIENQINFAHDDDRHLKSIGKIMEKAHHNSIVIWGATGFSEEILDKVAKMVREVKVKMIEFIAVEVNSNVLPILDRLDNMHILHIMDNLKQLNAVGTYNDIFDKYVSSCKIIGDEREYKFERITERERNNAYIINELRSRVKYPNIFREKRTIDINKIRYGFGRTGIDIELVYNNRNNESYVSCQFTNQTEDLYQRIAKRKNIFENKLGIQVERDDLNLRLVTFVKRFEHKFEKIDQLVELMDKYIYYLSNYTFYYGTFIQEQMWEKHKDGLLEN</sequence>
<comment type="caution">
    <text evidence="1">The sequence shown here is derived from an EMBL/GenBank/DDBJ whole genome shotgun (WGS) entry which is preliminary data.</text>
</comment>
<gene>
    <name evidence="1" type="ORF">ACFYKT_18265</name>
</gene>
<accession>A0ABW6K270</accession>
<reference evidence="1 2" key="1">
    <citation type="submission" date="2024-08" db="EMBL/GenBank/DDBJ databases">
        <title>Two novel Cytobacillus novel species.</title>
        <authorList>
            <person name="Liu G."/>
        </authorList>
    </citation>
    <scope>NUCLEOTIDE SEQUENCE [LARGE SCALE GENOMIC DNA]</scope>
    <source>
        <strain evidence="1 2">FJAT-53684</strain>
    </source>
</reference>
<dbReference type="Proteomes" id="UP001601058">
    <property type="component" value="Unassembled WGS sequence"/>
</dbReference>
<organism evidence="1 2">
    <name type="scientific">Cytobacillus mangrovibacter</name>
    <dbReference type="NCBI Taxonomy" id="3299024"/>
    <lineage>
        <taxon>Bacteria</taxon>
        <taxon>Bacillati</taxon>
        <taxon>Bacillota</taxon>
        <taxon>Bacilli</taxon>
        <taxon>Bacillales</taxon>
        <taxon>Bacillaceae</taxon>
        <taxon>Cytobacillus</taxon>
    </lineage>
</organism>
<dbReference type="RefSeq" id="WP_389222505.1">
    <property type="nucleotide sequence ID" value="NZ_JBIACJ010000012.1"/>
</dbReference>
<evidence type="ECO:0000313" key="2">
    <source>
        <dbReference type="Proteomes" id="UP001601058"/>
    </source>
</evidence>
<keyword evidence="2" id="KW-1185">Reference proteome</keyword>
<protein>
    <submittedName>
        <fullName evidence="1">Uncharacterized protein</fullName>
    </submittedName>
</protein>
<name>A0ABW6K270_9BACI</name>
<dbReference type="EMBL" id="JBIACJ010000012">
    <property type="protein sequence ID" value="MFE8698271.1"/>
    <property type="molecule type" value="Genomic_DNA"/>
</dbReference>
<proteinExistence type="predicted"/>
<evidence type="ECO:0000313" key="1">
    <source>
        <dbReference type="EMBL" id="MFE8698271.1"/>
    </source>
</evidence>